<dbReference type="Proteomes" id="UP000616201">
    <property type="component" value="Unassembled WGS sequence"/>
</dbReference>
<protein>
    <recommendedName>
        <fullName evidence="4">NADP-dependent oxidoreductase domain-containing protein</fullName>
    </recommendedName>
</protein>
<dbReference type="PRINTS" id="PR00069">
    <property type="entry name" value="ALDKETRDTASE"/>
</dbReference>
<evidence type="ECO:0000256" key="1">
    <source>
        <dbReference type="PIRSR" id="PIRSR000097-1"/>
    </source>
</evidence>
<dbReference type="InterPro" id="IPR020471">
    <property type="entry name" value="AKR"/>
</dbReference>
<feature type="domain" description="NADP-dependent oxidoreductase" evidence="4">
    <location>
        <begin position="15"/>
        <end position="263"/>
    </location>
</feature>
<dbReference type="GO" id="GO:0016491">
    <property type="term" value="F:oxidoreductase activity"/>
    <property type="evidence" value="ECO:0007669"/>
    <property type="project" value="InterPro"/>
</dbReference>
<feature type="site" description="Lowers pKa of active site Tyr" evidence="3">
    <location>
        <position position="79"/>
    </location>
</feature>
<evidence type="ECO:0000256" key="2">
    <source>
        <dbReference type="PIRSR" id="PIRSR000097-2"/>
    </source>
</evidence>
<proteinExistence type="predicted"/>
<dbReference type="CDD" id="cd19138">
    <property type="entry name" value="AKR_YeaE"/>
    <property type="match status" value="1"/>
</dbReference>
<reference evidence="5" key="1">
    <citation type="submission" date="2018-02" db="EMBL/GenBank/DDBJ databases">
        <authorList>
            <person name="Vasarhelyi B.M."/>
            <person name="Deshmukh S."/>
            <person name="Balint B."/>
            <person name="Kukolya J."/>
        </authorList>
    </citation>
    <scope>NUCLEOTIDE SEQUENCE</scope>
    <source>
        <strain evidence="5">KB22</strain>
    </source>
</reference>
<dbReference type="PANTHER" id="PTHR43638:SF3">
    <property type="entry name" value="ALDEHYDE REDUCTASE"/>
    <property type="match status" value="1"/>
</dbReference>
<dbReference type="InterPro" id="IPR023210">
    <property type="entry name" value="NADP_OxRdtase_dom"/>
</dbReference>
<accession>A0A928UVB0</accession>
<evidence type="ECO:0000259" key="4">
    <source>
        <dbReference type="Pfam" id="PF00248"/>
    </source>
</evidence>
<organism evidence="5 6">
    <name type="scientific">Sphingobacterium hungaricum</name>
    <dbReference type="NCBI Taxonomy" id="2082723"/>
    <lineage>
        <taxon>Bacteria</taxon>
        <taxon>Pseudomonadati</taxon>
        <taxon>Bacteroidota</taxon>
        <taxon>Sphingobacteriia</taxon>
        <taxon>Sphingobacteriales</taxon>
        <taxon>Sphingobacteriaceae</taxon>
        <taxon>Sphingobacterium</taxon>
    </lineage>
</organism>
<dbReference type="RefSeq" id="WP_196934022.1">
    <property type="nucleotide sequence ID" value="NZ_MU158697.1"/>
</dbReference>
<dbReference type="EMBL" id="PRDK01000005">
    <property type="protein sequence ID" value="MBE8713875.1"/>
    <property type="molecule type" value="Genomic_DNA"/>
</dbReference>
<keyword evidence="6" id="KW-1185">Reference proteome</keyword>
<feature type="binding site" evidence="2">
    <location>
        <position position="112"/>
    </location>
    <ligand>
        <name>substrate</name>
    </ligand>
</feature>
<dbReference type="Gene3D" id="3.20.20.100">
    <property type="entry name" value="NADP-dependent oxidoreductase domain"/>
    <property type="match status" value="1"/>
</dbReference>
<evidence type="ECO:0000313" key="6">
    <source>
        <dbReference type="Proteomes" id="UP000616201"/>
    </source>
</evidence>
<dbReference type="Pfam" id="PF00248">
    <property type="entry name" value="Aldo_ket_red"/>
    <property type="match status" value="1"/>
</dbReference>
<feature type="active site" description="Proton donor" evidence="1">
    <location>
        <position position="54"/>
    </location>
</feature>
<evidence type="ECO:0000256" key="3">
    <source>
        <dbReference type="PIRSR" id="PIRSR000097-3"/>
    </source>
</evidence>
<dbReference type="SUPFAM" id="SSF51430">
    <property type="entry name" value="NAD(P)-linked oxidoreductase"/>
    <property type="match status" value="1"/>
</dbReference>
<comment type="caution">
    <text evidence="5">The sequence shown here is derived from an EMBL/GenBank/DDBJ whole genome shotgun (WGS) entry which is preliminary data.</text>
</comment>
<dbReference type="AlphaFoldDB" id="A0A928UVB0"/>
<sequence length="278" mass="31466">MSTFYDKIRNKEIAPIGLGTWNMGDDLRKQDDEIQALRHGLDLGISIIDTAEMYGNGRSEKVVGEAIKGRREEVYLVSKVLPSNANFDGTIRACERSLSFLQTDYLDLYLLHWQGRYPFQETIDAMEELKNQQKIKAWGVSNMDVSEMQEILGSTSGSSCETNQVLYNLSRRGIEYDLKPFHDQQKIVTMAYSPIEQGRILTNKTLQGIADKHQVSAAQIALAWVLSHQNVVPIPKSASANRVEENFNSLKIELDQEDVEKLDLAFPPPTRKVSLEMI</sequence>
<gene>
    <name evidence="5" type="ORF">C4F49_09310</name>
</gene>
<evidence type="ECO:0000313" key="5">
    <source>
        <dbReference type="EMBL" id="MBE8713875.1"/>
    </source>
</evidence>
<dbReference type="PIRSF" id="PIRSF000097">
    <property type="entry name" value="AKR"/>
    <property type="match status" value="1"/>
</dbReference>
<dbReference type="PANTHER" id="PTHR43638">
    <property type="entry name" value="OXIDOREDUCTASE, ALDO/KETO REDUCTASE FAMILY PROTEIN"/>
    <property type="match status" value="1"/>
</dbReference>
<dbReference type="InterPro" id="IPR036812">
    <property type="entry name" value="NAD(P)_OxRdtase_dom_sf"/>
</dbReference>
<name>A0A928UVB0_9SPHI</name>